<proteinExistence type="predicted"/>
<dbReference type="OrthoDB" id="307000at2759"/>
<gene>
    <name evidence="1" type="ORF">POCTA_138.1.T0050319</name>
</gene>
<dbReference type="AlphaFoldDB" id="A0A8S1S3P5"/>
<reference evidence="1" key="1">
    <citation type="submission" date="2021-01" db="EMBL/GenBank/DDBJ databases">
        <authorList>
            <consortium name="Genoscope - CEA"/>
            <person name="William W."/>
        </authorList>
    </citation>
    <scope>NUCLEOTIDE SEQUENCE</scope>
</reference>
<dbReference type="Proteomes" id="UP000683925">
    <property type="component" value="Unassembled WGS sequence"/>
</dbReference>
<dbReference type="OMA" id="FMIRQRI"/>
<comment type="caution">
    <text evidence="1">The sequence shown here is derived from an EMBL/GenBank/DDBJ whole genome shotgun (WGS) entry which is preliminary data.</text>
</comment>
<keyword evidence="2" id="KW-1185">Reference proteome</keyword>
<dbReference type="EMBL" id="CAJJDP010000004">
    <property type="protein sequence ID" value="CAD8134215.1"/>
    <property type="molecule type" value="Genomic_DNA"/>
</dbReference>
<evidence type="ECO:0000313" key="1">
    <source>
        <dbReference type="EMBL" id="CAD8134215.1"/>
    </source>
</evidence>
<accession>A0A8S1S3P5</accession>
<name>A0A8S1S3P5_PAROT</name>
<organism evidence="1 2">
    <name type="scientific">Paramecium octaurelia</name>
    <dbReference type="NCBI Taxonomy" id="43137"/>
    <lineage>
        <taxon>Eukaryota</taxon>
        <taxon>Sar</taxon>
        <taxon>Alveolata</taxon>
        <taxon>Ciliophora</taxon>
        <taxon>Intramacronucleata</taxon>
        <taxon>Oligohymenophorea</taxon>
        <taxon>Peniculida</taxon>
        <taxon>Parameciidae</taxon>
        <taxon>Paramecium</taxon>
    </lineage>
</organism>
<evidence type="ECO:0000313" key="2">
    <source>
        <dbReference type="Proteomes" id="UP000683925"/>
    </source>
</evidence>
<protein>
    <submittedName>
        <fullName evidence="1">Uncharacterized protein</fullName>
    </submittedName>
</protein>
<sequence length="208" mass="24515">MWNHSFPTAYIQTQQPIIYPIYYVPVVQGYFGQQNSCFNNLYYPLGQCQQEKSIVADVTIQPTEHSQVEQKEKQQEESVDSIKMSNKLKSKKYVSALNLSLKSTNISKNYAKAIILFMIRQRIEILQYLGEKQGIEFLKILTSLKNNIKNIKHIKKYLKDDTQLRLFRIIANRFLRKEAIGYVYNSNIKSTSHHLKQRNEIRLNLYQC</sequence>